<accession>A0AAD7GGM4</accession>
<dbReference type="InterPro" id="IPR038213">
    <property type="entry name" value="IFI6/IFI27-like_sf"/>
</dbReference>
<protein>
    <submittedName>
        <fullName evidence="3">Uncharacterized protein</fullName>
    </submittedName>
</protein>
<dbReference type="Proteomes" id="UP001221757">
    <property type="component" value="Unassembled WGS sequence"/>
</dbReference>
<reference evidence="3" key="1">
    <citation type="submission" date="2023-03" db="EMBL/GenBank/DDBJ databases">
        <title>Massive genome expansion in bonnet fungi (Mycena s.s.) driven by repeated elements and novel gene families across ecological guilds.</title>
        <authorList>
            <consortium name="Lawrence Berkeley National Laboratory"/>
            <person name="Harder C.B."/>
            <person name="Miyauchi S."/>
            <person name="Viragh M."/>
            <person name="Kuo A."/>
            <person name="Thoen E."/>
            <person name="Andreopoulos B."/>
            <person name="Lu D."/>
            <person name="Skrede I."/>
            <person name="Drula E."/>
            <person name="Henrissat B."/>
            <person name="Morin E."/>
            <person name="Kohler A."/>
            <person name="Barry K."/>
            <person name="LaButti K."/>
            <person name="Morin E."/>
            <person name="Salamov A."/>
            <person name="Lipzen A."/>
            <person name="Mereny Z."/>
            <person name="Hegedus B."/>
            <person name="Baldrian P."/>
            <person name="Stursova M."/>
            <person name="Weitz H."/>
            <person name="Taylor A."/>
            <person name="Grigoriev I.V."/>
            <person name="Nagy L.G."/>
            <person name="Martin F."/>
            <person name="Kauserud H."/>
        </authorList>
    </citation>
    <scope>NUCLEOTIDE SEQUENCE</scope>
    <source>
        <strain evidence="3">CBHHK067</strain>
    </source>
</reference>
<feature type="signal peptide" evidence="2">
    <location>
        <begin position="1"/>
        <end position="27"/>
    </location>
</feature>
<organism evidence="3 4">
    <name type="scientific">Mycena rosella</name>
    <name type="common">Pink bonnet</name>
    <name type="synonym">Agaricus rosellus</name>
    <dbReference type="NCBI Taxonomy" id="1033263"/>
    <lineage>
        <taxon>Eukaryota</taxon>
        <taxon>Fungi</taxon>
        <taxon>Dikarya</taxon>
        <taxon>Basidiomycota</taxon>
        <taxon>Agaricomycotina</taxon>
        <taxon>Agaricomycetes</taxon>
        <taxon>Agaricomycetidae</taxon>
        <taxon>Agaricales</taxon>
        <taxon>Marasmiineae</taxon>
        <taxon>Mycenaceae</taxon>
        <taxon>Mycena</taxon>
    </lineage>
</organism>
<sequence>MHLKTFSLPLLAVICTLSLGDVRPVAAAVYFPTSLGAGFPVAVQRFVQQHVFSQSDPDPEDFWQRARELGDRARRFGDKLMKDAAEQSQEIRDKIGELTERMEAVVRGATALNEELHTSAALPFVDNVAEDLERAFAAVLAELEVLFPAPDQAPNHAQRKEVVAVALDKAGVALMGVCTKYGMDEQRAREHWGTVRPAIENMVMVLGDLAEQHPDLLQALLFTGAVLLIPEYWLLRPLLGVFGFGPTGPVKGTTASWAQRVFYGAAVNKGSWFAMLDKAAMTFKAPGWWASVGGIIGVGLGAVGAFFGGCGGRA</sequence>
<keyword evidence="1" id="KW-0472">Membrane</keyword>
<dbReference type="EMBL" id="JARKIE010000044">
    <property type="protein sequence ID" value="KAJ7693938.1"/>
    <property type="molecule type" value="Genomic_DNA"/>
</dbReference>
<evidence type="ECO:0000313" key="3">
    <source>
        <dbReference type="EMBL" id="KAJ7693938.1"/>
    </source>
</evidence>
<evidence type="ECO:0000256" key="2">
    <source>
        <dbReference type="SAM" id="SignalP"/>
    </source>
</evidence>
<gene>
    <name evidence="3" type="ORF">B0H17DRAFT_1330256</name>
</gene>
<dbReference type="AlphaFoldDB" id="A0AAD7GGM4"/>
<keyword evidence="1" id="KW-1133">Transmembrane helix</keyword>
<evidence type="ECO:0000256" key="1">
    <source>
        <dbReference type="SAM" id="Phobius"/>
    </source>
</evidence>
<keyword evidence="2" id="KW-0732">Signal</keyword>
<comment type="caution">
    <text evidence="3">The sequence shown here is derived from an EMBL/GenBank/DDBJ whole genome shotgun (WGS) entry which is preliminary data.</text>
</comment>
<proteinExistence type="predicted"/>
<keyword evidence="4" id="KW-1185">Reference proteome</keyword>
<dbReference type="Gene3D" id="6.10.110.10">
    <property type="match status" value="1"/>
</dbReference>
<feature type="chain" id="PRO_5042209675" evidence="2">
    <location>
        <begin position="28"/>
        <end position="314"/>
    </location>
</feature>
<name>A0AAD7GGM4_MYCRO</name>
<feature type="transmembrane region" description="Helical" evidence="1">
    <location>
        <begin position="288"/>
        <end position="310"/>
    </location>
</feature>
<evidence type="ECO:0000313" key="4">
    <source>
        <dbReference type="Proteomes" id="UP001221757"/>
    </source>
</evidence>
<keyword evidence="1" id="KW-0812">Transmembrane</keyword>